<name>A0A6A7N688_9BURK</name>
<sequence>MNHLHVELMALCHANPDGDPGTWRARIETLALAAAQLEQFGYAGLRAHGLGSQHIDALLGSWYHHRCDPTTLQARTEALRWWADKVGRRDAFRSGPPQPATTHDDLNDDLSDGRLRRVHDHYARASLALAMSFGLRKFESVAIRPAIADSGTHLVVAAISTPQPRMVPIATPAQRIDLDFAKKVAGLGQLAPRQASLRGQVESLRMAARRAGIPPNPDLRRNYAHLRYLQITGRPCAAAGGPSGATLNAEDHAGDRLARQNVLAEMGYLSDPVPSLFDQP</sequence>
<accession>A0A6A7N688</accession>
<reference evidence="2 3" key="1">
    <citation type="submission" date="2019-10" db="EMBL/GenBank/DDBJ databases">
        <title>Two novel species isolated from a subtropical stream in China.</title>
        <authorList>
            <person name="Lu H."/>
        </authorList>
    </citation>
    <scope>NUCLEOTIDE SEQUENCE [LARGE SCALE GENOMIC DNA]</scope>
    <source>
        <strain evidence="2 3">FT29W</strain>
    </source>
</reference>
<evidence type="ECO:0000313" key="3">
    <source>
        <dbReference type="Proteomes" id="UP000440498"/>
    </source>
</evidence>
<feature type="region of interest" description="Disordered" evidence="1">
    <location>
        <begin position="90"/>
        <end position="110"/>
    </location>
</feature>
<keyword evidence="3" id="KW-1185">Reference proteome</keyword>
<protein>
    <submittedName>
        <fullName evidence="2">Uncharacterized protein</fullName>
    </submittedName>
</protein>
<organism evidence="2 3">
    <name type="scientific">Rugamonas aquatica</name>
    <dbReference type="NCBI Taxonomy" id="2743357"/>
    <lineage>
        <taxon>Bacteria</taxon>
        <taxon>Pseudomonadati</taxon>
        <taxon>Pseudomonadota</taxon>
        <taxon>Betaproteobacteria</taxon>
        <taxon>Burkholderiales</taxon>
        <taxon>Oxalobacteraceae</taxon>
        <taxon>Telluria group</taxon>
        <taxon>Rugamonas</taxon>
    </lineage>
</organism>
<dbReference type="EMBL" id="WHUG01000009">
    <property type="protein sequence ID" value="MQA40645.1"/>
    <property type="molecule type" value="Genomic_DNA"/>
</dbReference>
<evidence type="ECO:0000256" key="1">
    <source>
        <dbReference type="SAM" id="MobiDB-lite"/>
    </source>
</evidence>
<dbReference type="RefSeq" id="WP_152839942.1">
    <property type="nucleotide sequence ID" value="NZ_WHUG01000009.1"/>
</dbReference>
<dbReference type="AlphaFoldDB" id="A0A6A7N688"/>
<comment type="caution">
    <text evidence="2">The sequence shown here is derived from an EMBL/GenBank/DDBJ whole genome shotgun (WGS) entry which is preliminary data.</text>
</comment>
<gene>
    <name evidence="2" type="ORF">GEV02_21055</name>
</gene>
<dbReference type="Proteomes" id="UP000440498">
    <property type="component" value="Unassembled WGS sequence"/>
</dbReference>
<evidence type="ECO:0000313" key="2">
    <source>
        <dbReference type="EMBL" id="MQA40645.1"/>
    </source>
</evidence>
<proteinExistence type="predicted"/>